<sequence length="64" mass="6587">MSATTRATATTTTSLAASGLNTKSTLSLWDTANAKLDSKSRKSFASVNVGNGRVINAVLKEAVT</sequence>
<dbReference type="EMBL" id="PDWZ02000002">
    <property type="protein sequence ID" value="KAB2109264.1"/>
    <property type="molecule type" value="Genomic_DNA"/>
</dbReference>
<name>A0ACB6FXX6_9PLEO</name>
<keyword evidence="2" id="KW-1185">Reference proteome</keyword>
<organism evidence="1 2">
    <name type="scientific">Alternaria gaisen</name>
    <dbReference type="NCBI Taxonomy" id="167740"/>
    <lineage>
        <taxon>Eukaryota</taxon>
        <taxon>Fungi</taxon>
        <taxon>Dikarya</taxon>
        <taxon>Ascomycota</taxon>
        <taxon>Pezizomycotina</taxon>
        <taxon>Dothideomycetes</taxon>
        <taxon>Pleosporomycetidae</taxon>
        <taxon>Pleosporales</taxon>
        <taxon>Pleosporineae</taxon>
        <taxon>Pleosporaceae</taxon>
        <taxon>Alternaria</taxon>
        <taxon>Alternaria sect. Alternaria</taxon>
    </lineage>
</organism>
<protein>
    <submittedName>
        <fullName evidence="1">Uncharacterized protein</fullName>
    </submittedName>
</protein>
<proteinExistence type="predicted"/>
<evidence type="ECO:0000313" key="1">
    <source>
        <dbReference type="EMBL" id="KAB2109264.1"/>
    </source>
</evidence>
<reference evidence="1 2" key="1">
    <citation type="journal article" date="2019" name="bioRxiv">
        <title>Genomics, evolutionary history and diagnostics of the Alternaria alternata species group including apple and Asian pear pathotypes.</title>
        <authorList>
            <person name="Armitage A.D."/>
            <person name="Cockerton H.M."/>
            <person name="Sreenivasaprasad S."/>
            <person name="Woodhall J.W."/>
            <person name="Lane C.R."/>
            <person name="Harrison R.J."/>
            <person name="Clarkson J.P."/>
        </authorList>
    </citation>
    <scope>NUCLEOTIDE SEQUENCE [LARGE SCALE GENOMIC DNA]</scope>
    <source>
        <strain evidence="1 2">FERA 650</strain>
    </source>
</reference>
<accession>A0ACB6FXX6</accession>
<dbReference type="Proteomes" id="UP000293547">
    <property type="component" value="Unassembled WGS sequence"/>
</dbReference>
<comment type="caution">
    <text evidence="1">The sequence shown here is derived from an EMBL/GenBank/DDBJ whole genome shotgun (WGS) entry which is preliminary data.</text>
</comment>
<gene>
    <name evidence="1" type="ORF">AG0111_0g2623</name>
</gene>
<evidence type="ECO:0000313" key="2">
    <source>
        <dbReference type="Proteomes" id="UP000293547"/>
    </source>
</evidence>